<dbReference type="AlphaFoldDB" id="A0A077RJF0"/>
<accession>A0A077RJF0</accession>
<protein>
    <recommendedName>
        <fullName evidence="2">Phage protein</fullName>
    </recommendedName>
</protein>
<sequence length="132" mass="15507">MYSESEVRELITGYYWRTNLIEDQVYEYDSTSTAQYGIESVMPKAQGGTGDKVLVRVMMNDKNNRQLKKLISETSFVDDHEHKVSNPKNYHLLQLLKRGEKVSTIERLLDISERNIYNRIKQIVKVYMEAQL</sequence>
<proteinExistence type="predicted"/>
<organism evidence="1">
    <name type="scientific">Staphylococcus xylosus</name>
    <dbReference type="NCBI Taxonomy" id="1288"/>
    <lineage>
        <taxon>Bacteria</taxon>
        <taxon>Bacillati</taxon>
        <taxon>Bacillota</taxon>
        <taxon>Bacilli</taxon>
        <taxon>Bacillales</taxon>
        <taxon>Staphylococcaceae</taxon>
        <taxon>Staphylococcus</taxon>
    </lineage>
</organism>
<evidence type="ECO:0000313" key="1">
    <source>
        <dbReference type="EMBL" id="CDL65120.1"/>
    </source>
</evidence>
<dbReference type="EMBL" id="HG796218">
    <property type="protein sequence ID" value="CDL65120.1"/>
    <property type="molecule type" value="Genomic_DNA"/>
</dbReference>
<reference evidence="1" key="1">
    <citation type="journal article" date="2014" name="Antimicrob. Agents Chemother.">
        <title>The Novel Macrolide-Lincosamide-Streptogramin B Resistance Gene erm(44) Is Associated with a Prophage in Staphylococcus xylosus.</title>
        <authorList>
            <person name="Wipf J.R."/>
            <person name="Schwendener S."/>
            <person name="Perreten V."/>
        </authorList>
    </citation>
    <scope>NUCLEOTIDE SEQUENCE</scope>
    <source>
        <strain evidence="1">JW4341</strain>
    </source>
</reference>
<name>A0A077RJF0_STAXY</name>
<evidence type="ECO:0008006" key="2">
    <source>
        <dbReference type="Google" id="ProtNLM"/>
    </source>
</evidence>